<gene>
    <name evidence="1" type="ORF">ACFFH4_06665</name>
</gene>
<organism evidence="1 2">
    <name type="scientific">Halalkalibacter alkalisediminis</name>
    <dbReference type="NCBI Taxonomy" id="935616"/>
    <lineage>
        <taxon>Bacteria</taxon>
        <taxon>Bacillati</taxon>
        <taxon>Bacillota</taxon>
        <taxon>Bacilli</taxon>
        <taxon>Bacillales</taxon>
        <taxon>Bacillaceae</taxon>
        <taxon>Halalkalibacter</taxon>
    </lineage>
</organism>
<dbReference type="EMBL" id="JBHLTR010000006">
    <property type="protein sequence ID" value="MFC0558730.1"/>
    <property type="molecule type" value="Genomic_DNA"/>
</dbReference>
<accession>A0ABV6ND88</accession>
<comment type="caution">
    <text evidence="1">The sequence shown here is derived from an EMBL/GenBank/DDBJ whole genome shotgun (WGS) entry which is preliminary data.</text>
</comment>
<evidence type="ECO:0000313" key="2">
    <source>
        <dbReference type="Proteomes" id="UP001589833"/>
    </source>
</evidence>
<keyword evidence="2" id="KW-1185">Reference proteome</keyword>
<reference evidence="1 2" key="1">
    <citation type="submission" date="2024-09" db="EMBL/GenBank/DDBJ databases">
        <authorList>
            <person name="Sun Q."/>
            <person name="Mori K."/>
        </authorList>
    </citation>
    <scope>NUCLEOTIDE SEQUENCE [LARGE SCALE GENOMIC DNA]</scope>
    <source>
        <strain evidence="1 2">NCAIM B.02301</strain>
    </source>
</reference>
<evidence type="ECO:0000313" key="1">
    <source>
        <dbReference type="EMBL" id="MFC0558730.1"/>
    </source>
</evidence>
<dbReference type="RefSeq" id="WP_273839716.1">
    <property type="nucleotide sequence ID" value="NZ_JAQQWT010000001.1"/>
</dbReference>
<dbReference type="Proteomes" id="UP001589833">
    <property type="component" value="Unassembled WGS sequence"/>
</dbReference>
<sequence>MKFLITLGSFLILLGSTIYVQASEPPLLQDLTIIPLQSTGVVQVNTSQKTNELVVDHKVSGGNVYVECFVNDFHFNENKVGSLHQENEGHIRLYINDEHIETLYQPAFIVQDLPKGNYEIKVMIVKNDRSPYEMEETFTVMISE</sequence>
<proteinExistence type="predicted"/>
<evidence type="ECO:0008006" key="3">
    <source>
        <dbReference type="Google" id="ProtNLM"/>
    </source>
</evidence>
<name>A0ABV6ND88_9BACI</name>
<protein>
    <recommendedName>
        <fullName evidence="3">DUF4399 domain-containing protein</fullName>
    </recommendedName>
</protein>